<gene>
    <name evidence="2" type="ORF">K469DRAFT_792658</name>
</gene>
<accession>A0A6A6DTA0</accession>
<dbReference type="EMBL" id="ML994653">
    <property type="protein sequence ID" value="KAF2181418.1"/>
    <property type="molecule type" value="Genomic_DNA"/>
</dbReference>
<dbReference type="OrthoDB" id="3963851at2759"/>
<dbReference type="AlphaFoldDB" id="A0A6A6DTA0"/>
<keyword evidence="1" id="KW-0472">Membrane</keyword>
<name>A0A6A6DTA0_9PEZI</name>
<protein>
    <submittedName>
        <fullName evidence="2">Uncharacterized protein</fullName>
    </submittedName>
</protein>
<keyword evidence="1" id="KW-1133">Transmembrane helix</keyword>
<reference evidence="2" key="1">
    <citation type="journal article" date="2020" name="Stud. Mycol.">
        <title>101 Dothideomycetes genomes: a test case for predicting lifestyles and emergence of pathogens.</title>
        <authorList>
            <person name="Haridas S."/>
            <person name="Albert R."/>
            <person name="Binder M."/>
            <person name="Bloem J."/>
            <person name="Labutti K."/>
            <person name="Salamov A."/>
            <person name="Andreopoulos B."/>
            <person name="Baker S."/>
            <person name="Barry K."/>
            <person name="Bills G."/>
            <person name="Bluhm B."/>
            <person name="Cannon C."/>
            <person name="Castanera R."/>
            <person name="Culley D."/>
            <person name="Daum C."/>
            <person name="Ezra D."/>
            <person name="Gonzalez J."/>
            <person name="Henrissat B."/>
            <person name="Kuo A."/>
            <person name="Liang C."/>
            <person name="Lipzen A."/>
            <person name="Lutzoni F."/>
            <person name="Magnuson J."/>
            <person name="Mondo S."/>
            <person name="Nolan M."/>
            <person name="Ohm R."/>
            <person name="Pangilinan J."/>
            <person name="Park H.-J."/>
            <person name="Ramirez L."/>
            <person name="Alfaro M."/>
            <person name="Sun H."/>
            <person name="Tritt A."/>
            <person name="Yoshinaga Y."/>
            <person name="Zwiers L.-H."/>
            <person name="Turgeon B."/>
            <person name="Goodwin S."/>
            <person name="Spatafora J."/>
            <person name="Crous P."/>
            <person name="Grigoriev I."/>
        </authorList>
    </citation>
    <scope>NUCLEOTIDE SEQUENCE</scope>
    <source>
        <strain evidence="2">CBS 207.26</strain>
    </source>
</reference>
<keyword evidence="1" id="KW-0812">Transmembrane</keyword>
<organism evidence="2 3">
    <name type="scientific">Zopfia rhizophila CBS 207.26</name>
    <dbReference type="NCBI Taxonomy" id="1314779"/>
    <lineage>
        <taxon>Eukaryota</taxon>
        <taxon>Fungi</taxon>
        <taxon>Dikarya</taxon>
        <taxon>Ascomycota</taxon>
        <taxon>Pezizomycotina</taxon>
        <taxon>Dothideomycetes</taxon>
        <taxon>Dothideomycetes incertae sedis</taxon>
        <taxon>Zopfiaceae</taxon>
        <taxon>Zopfia</taxon>
    </lineage>
</organism>
<dbReference type="Proteomes" id="UP000800200">
    <property type="component" value="Unassembled WGS sequence"/>
</dbReference>
<sequence length="147" mass="17008">MPPYYRYRWALDRISKLYDWLVGWLVYSYSVSAAIPAAMPGCRGLADSRSFAERISRPHFTTPKVWPAVPSPPLVVWLLYTTTYISPQEVTYLCLCFCSSNYHSYLYAVHEALFFFTIVLRLVEAHCLVCCGRDTFSLPLMFIPRLC</sequence>
<keyword evidence="3" id="KW-1185">Reference proteome</keyword>
<evidence type="ECO:0000313" key="3">
    <source>
        <dbReference type="Proteomes" id="UP000800200"/>
    </source>
</evidence>
<evidence type="ECO:0000313" key="2">
    <source>
        <dbReference type="EMBL" id="KAF2181418.1"/>
    </source>
</evidence>
<evidence type="ECO:0000256" key="1">
    <source>
        <dbReference type="SAM" id="Phobius"/>
    </source>
</evidence>
<feature type="transmembrane region" description="Helical" evidence="1">
    <location>
        <begin position="20"/>
        <end position="39"/>
    </location>
</feature>
<proteinExistence type="predicted"/>